<accession>A0A8B7YU00</accession>
<keyword evidence="8" id="KW-1185">Reference proteome</keyword>
<name>A0A8B7YU00_ACAPL</name>
<dbReference type="Gene3D" id="4.10.830.40">
    <property type="match status" value="1"/>
</dbReference>
<dbReference type="InterPro" id="IPR011042">
    <property type="entry name" value="6-blade_b-propeller_TolB-like"/>
</dbReference>
<dbReference type="InterPro" id="IPR001841">
    <property type="entry name" value="Znf_RING"/>
</dbReference>
<gene>
    <name evidence="9" type="primary">LOC110982216</name>
</gene>
<keyword evidence="3" id="KW-0862">Zinc</keyword>
<evidence type="ECO:0000256" key="4">
    <source>
        <dbReference type="PROSITE-ProRule" id="PRU00024"/>
    </source>
</evidence>
<sequence length="664" mass="73819">MMAFSVSAESVLAKIRECSMCSHSSRQPKVLNCLHSFCLGCLLELRQRQDPRIGNLICRTCGRETEAADEDEVRDLPDDLILRALDGFSLQDRPLPGEGFTCQACDERIQAVSKCMDCDHFLCQECQRAHERLSVMKNHKIYTLAQIRAGQANADSMKLTDAPKCGKHPEQGLRFYCDTCGHLVCKICSDLHHEGHPLIGLPEALDKCKREIAELGVKVKENMAELMSMATGETLKSRKKLDTMFDATKTKISERADKEVAKIREEEQALKQEAERIYADRVKTFERTTATCGKEVSDAGHKLDEVDKLMSQMSCHAVLHLRQRFLIQLQDLLLELRVVIGKQSETASSRLSFLDFEPCDLEETPLGRLLDGPMVKPRLKTRAKSESYAKFVATEDGKWDLQTKIQKFGPTQTGFRWACDVAVFSDNGIVVADNAHKRLIQIPVANSESLVVPQQLPISCSNPVCVEVHREDILLALDGSTVKMFDRKRMYQLVHQFTPGRMPNSKPMSLAVDDDNLIAVGYEKVAEISLHNPDGSLVRRVPAVMTAEHITIGRQRLIYTNWDKKKLVAADYHGNRLFSVDTVHTFMMGNWGPTGVCCGRDGGIYVAVCGLGSSCGEVHHYSPQGKHVGCVVEGCGSPRGIAFAAKGDNLIVAAGDSVQIFHCI</sequence>
<feature type="domain" description="B box-type" evidence="7">
    <location>
        <begin position="97"/>
        <end position="144"/>
    </location>
</feature>
<dbReference type="Gene3D" id="3.30.40.10">
    <property type="entry name" value="Zinc/RING finger domain, C3HC4 (zinc finger)"/>
    <property type="match status" value="1"/>
</dbReference>
<dbReference type="PROSITE" id="PS00518">
    <property type="entry name" value="ZF_RING_1"/>
    <property type="match status" value="1"/>
</dbReference>
<keyword evidence="2 4" id="KW-0863">Zinc-finger</keyword>
<dbReference type="GO" id="GO:0008270">
    <property type="term" value="F:zinc ion binding"/>
    <property type="evidence" value="ECO:0007669"/>
    <property type="project" value="UniProtKB-KW"/>
</dbReference>
<feature type="coiled-coil region" evidence="5">
    <location>
        <begin position="253"/>
        <end position="280"/>
    </location>
</feature>
<keyword evidence="1" id="KW-0479">Metal-binding</keyword>
<dbReference type="KEGG" id="aplc:110982216"/>
<dbReference type="Gene3D" id="2.120.10.30">
    <property type="entry name" value="TolB, C-terminal domain"/>
    <property type="match status" value="1"/>
</dbReference>
<feature type="domain" description="RING-type" evidence="6">
    <location>
        <begin position="18"/>
        <end position="61"/>
    </location>
</feature>
<protein>
    <submittedName>
        <fullName evidence="9">RING finger protein 207-like</fullName>
    </submittedName>
</protein>
<dbReference type="InterPro" id="IPR013083">
    <property type="entry name" value="Znf_RING/FYVE/PHD"/>
</dbReference>
<organism evidence="8 9">
    <name type="scientific">Acanthaster planci</name>
    <name type="common">Crown-of-thorns starfish</name>
    <dbReference type="NCBI Taxonomy" id="133434"/>
    <lineage>
        <taxon>Eukaryota</taxon>
        <taxon>Metazoa</taxon>
        <taxon>Echinodermata</taxon>
        <taxon>Eleutherozoa</taxon>
        <taxon>Asterozoa</taxon>
        <taxon>Asteroidea</taxon>
        <taxon>Valvatacea</taxon>
        <taxon>Valvatida</taxon>
        <taxon>Acanthasteridae</taxon>
        <taxon>Acanthaster</taxon>
    </lineage>
</organism>
<evidence type="ECO:0000259" key="7">
    <source>
        <dbReference type="PROSITE" id="PS50119"/>
    </source>
</evidence>
<evidence type="ECO:0000313" key="8">
    <source>
        <dbReference type="Proteomes" id="UP000694845"/>
    </source>
</evidence>
<dbReference type="RefSeq" id="XP_022096177.1">
    <property type="nucleotide sequence ID" value="XM_022240485.1"/>
</dbReference>
<evidence type="ECO:0000256" key="2">
    <source>
        <dbReference type="ARBA" id="ARBA00022771"/>
    </source>
</evidence>
<dbReference type="InterPro" id="IPR047153">
    <property type="entry name" value="TRIM45/56/19-like"/>
</dbReference>
<dbReference type="PROSITE" id="PS50119">
    <property type="entry name" value="ZF_BBOX"/>
    <property type="match status" value="2"/>
</dbReference>
<evidence type="ECO:0000259" key="6">
    <source>
        <dbReference type="PROSITE" id="PS50089"/>
    </source>
</evidence>
<evidence type="ECO:0000256" key="1">
    <source>
        <dbReference type="ARBA" id="ARBA00022723"/>
    </source>
</evidence>
<evidence type="ECO:0000313" key="9">
    <source>
        <dbReference type="RefSeq" id="XP_022096177.1"/>
    </source>
</evidence>
<dbReference type="GeneID" id="110982216"/>
<dbReference type="SUPFAM" id="SSF57850">
    <property type="entry name" value="RING/U-box"/>
    <property type="match status" value="1"/>
</dbReference>
<dbReference type="PANTHER" id="PTHR25462:SF296">
    <property type="entry name" value="MEIOTIC P26, ISOFORM F"/>
    <property type="match status" value="1"/>
</dbReference>
<dbReference type="SUPFAM" id="SSF57845">
    <property type="entry name" value="B-box zinc-binding domain"/>
    <property type="match status" value="1"/>
</dbReference>
<dbReference type="Gene3D" id="3.30.160.60">
    <property type="entry name" value="Classic Zinc Finger"/>
    <property type="match status" value="1"/>
</dbReference>
<keyword evidence="5" id="KW-0175">Coiled coil</keyword>
<dbReference type="PANTHER" id="PTHR25462">
    <property type="entry name" value="BONUS, ISOFORM C-RELATED"/>
    <property type="match status" value="1"/>
</dbReference>
<reference evidence="9" key="1">
    <citation type="submission" date="2025-08" db="UniProtKB">
        <authorList>
            <consortium name="RefSeq"/>
        </authorList>
    </citation>
    <scope>IDENTIFICATION</scope>
</reference>
<proteinExistence type="predicted"/>
<feature type="domain" description="B box-type" evidence="7">
    <location>
        <begin position="160"/>
        <end position="201"/>
    </location>
</feature>
<dbReference type="InterPro" id="IPR017907">
    <property type="entry name" value="Znf_RING_CS"/>
</dbReference>
<evidence type="ECO:0000256" key="5">
    <source>
        <dbReference type="SAM" id="Coils"/>
    </source>
</evidence>
<dbReference type="OMA" id="TGFRWAC"/>
<dbReference type="PROSITE" id="PS50089">
    <property type="entry name" value="ZF_RING_2"/>
    <property type="match status" value="1"/>
</dbReference>
<dbReference type="InterPro" id="IPR000315">
    <property type="entry name" value="Znf_B-box"/>
</dbReference>
<dbReference type="AlphaFoldDB" id="A0A8B7YU00"/>
<dbReference type="SMART" id="SM00336">
    <property type="entry name" value="BBOX"/>
    <property type="match status" value="2"/>
</dbReference>
<dbReference type="SUPFAM" id="SSF63829">
    <property type="entry name" value="Calcium-dependent phosphotriesterase"/>
    <property type="match status" value="1"/>
</dbReference>
<evidence type="ECO:0000256" key="3">
    <source>
        <dbReference type="ARBA" id="ARBA00022833"/>
    </source>
</evidence>
<dbReference type="Pfam" id="PF00643">
    <property type="entry name" value="zf-B_box"/>
    <property type="match status" value="1"/>
</dbReference>
<dbReference type="OrthoDB" id="6105938at2759"/>
<dbReference type="Proteomes" id="UP000694845">
    <property type="component" value="Unplaced"/>
</dbReference>